<sequence>MLPINKAQKAVSETKDQVERRLHVANYDRVASAAKLLKMPFMVVHTPTDILRFKIIWIKGLGTIKKQH</sequence>
<dbReference type="RefSeq" id="WP_350342943.1">
    <property type="nucleotide sequence ID" value="NZ_CP158367.1"/>
</dbReference>
<proteinExistence type="predicted"/>
<dbReference type="AlphaFoldDB" id="A0AAU7VJ88"/>
<evidence type="ECO:0000313" key="1">
    <source>
        <dbReference type="EMBL" id="XBX74185.1"/>
    </source>
</evidence>
<dbReference type="EMBL" id="CP158367">
    <property type="protein sequence ID" value="XBX74185.1"/>
    <property type="molecule type" value="Genomic_DNA"/>
</dbReference>
<name>A0AAU7VJ88_9FIRM</name>
<gene>
    <name evidence="1" type="ORF">PRVXT_002212</name>
</gene>
<reference evidence="1" key="2">
    <citation type="submission" date="2024-06" db="EMBL/GenBank/DDBJ databases">
        <authorList>
            <person name="Petrova K.O."/>
            <person name="Toshchakov S.V."/>
            <person name="Boltjanskaja Y.V."/>
            <person name="Kevbrin V."/>
        </authorList>
    </citation>
    <scope>NUCLEOTIDE SEQUENCE</scope>
    <source>
        <strain evidence="1">Z-910T</strain>
    </source>
</reference>
<organism evidence="1">
    <name type="scientific">Proteinivorax tanatarense</name>
    <dbReference type="NCBI Taxonomy" id="1260629"/>
    <lineage>
        <taxon>Bacteria</taxon>
        <taxon>Bacillati</taxon>
        <taxon>Bacillota</taxon>
        <taxon>Clostridia</taxon>
        <taxon>Eubacteriales</taxon>
        <taxon>Proteinivoracaceae</taxon>
        <taxon>Proteinivorax</taxon>
    </lineage>
</organism>
<protein>
    <submittedName>
        <fullName evidence="1">Uncharacterized protein</fullName>
    </submittedName>
</protein>
<accession>A0AAU7VJ88</accession>
<reference evidence="1" key="1">
    <citation type="journal article" date="2013" name="Extremophiles">
        <title>Proteinivorax tanatarense gen. nov., sp. nov., an anaerobic, haloalkaliphilic, proteolytic bacterium isolated from a decaying algal bloom, and proposal of Proteinivoraceae fam. nov.</title>
        <authorList>
            <person name="Kevbrin V."/>
            <person name="Boltyanskaya Y."/>
            <person name="Zhilina T."/>
            <person name="Kolganova T."/>
            <person name="Lavrentjeva E."/>
            <person name="Kuznetsov B."/>
        </authorList>
    </citation>
    <scope>NUCLEOTIDE SEQUENCE</scope>
    <source>
        <strain evidence="1">Z-910T</strain>
    </source>
</reference>